<evidence type="ECO:0000313" key="4">
    <source>
        <dbReference type="EMBL" id="GIE52267.1"/>
    </source>
</evidence>
<dbReference type="Pfam" id="PF01210">
    <property type="entry name" value="NAD_Gly3P_dh_N"/>
    <property type="match status" value="1"/>
</dbReference>
<dbReference type="SUPFAM" id="SSF48179">
    <property type="entry name" value="6-phosphogluconate dehydrogenase C-terminal domain-like"/>
    <property type="match status" value="1"/>
</dbReference>
<dbReference type="Pfam" id="PF02317">
    <property type="entry name" value="Octopine_DH"/>
    <property type="match status" value="1"/>
</dbReference>
<accession>A0A919MPN8</accession>
<dbReference type="Gene3D" id="3.40.50.720">
    <property type="entry name" value="NAD(P)-binding Rossmann-like Domain"/>
    <property type="match status" value="1"/>
</dbReference>
<feature type="domain" description="Glycerol-3-phosphate dehydrogenase NAD-dependent N-terminal" evidence="2">
    <location>
        <begin position="4"/>
        <end position="108"/>
    </location>
</feature>
<keyword evidence="1" id="KW-0560">Oxidoreductase</keyword>
<dbReference type="PANTHER" id="PTHR38015">
    <property type="entry name" value="BLR6086 PROTEIN"/>
    <property type="match status" value="1"/>
</dbReference>
<evidence type="ECO:0000313" key="5">
    <source>
        <dbReference type="Proteomes" id="UP000647172"/>
    </source>
</evidence>
<dbReference type="GO" id="GO:0046168">
    <property type="term" value="P:glycerol-3-phosphate catabolic process"/>
    <property type="evidence" value="ECO:0007669"/>
    <property type="project" value="InterPro"/>
</dbReference>
<proteinExistence type="predicted"/>
<dbReference type="Proteomes" id="UP000647172">
    <property type="component" value="Unassembled WGS sequence"/>
</dbReference>
<reference evidence="4" key="1">
    <citation type="submission" date="2021-01" db="EMBL/GenBank/DDBJ databases">
        <title>Whole genome shotgun sequence of Actinoplanes nipponensis NBRC 14063.</title>
        <authorList>
            <person name="Komaki H."/>
            <person name="Tamura T."/>
        </authorList>
    </citation>
    <scope>NUCLEOTIDE SEQUENCE</scope>
    <source>
        <strain evidence="4">NBRC 14063</strain>
    </source>
</reference>
<dbReference type="InterPro" id="IPR013328">
    <property type="entry name" value="6PGD_dom2"/>
</dbReference>
<dbReference type="PANTHER" id="PTHR38015:SF1">
    <property type="entry name" value="OPINE DEHYDROGENASE DOMAIN-CONTAINING PROTEIN"/>
    <property type="match status" value="1"/>
</dbReference>
<keyword evidence="5" id="KW-1185">Reference proteome</keyword>
<dbReference type="SUPFAM" id="SSF51735">
    <property type="entry name" value="NAD(P)-binding Rossmann-fold domains"/>
    <property type="match status" value="1"/>
</dbReference>
<dbReference type="InterPro" id="IPR008927">
    <property type="entry name" value="6-PGluconate_DH-like_C_sf"/>
</dbReference>
<dbReference type="InterPro" id="IPR003421">
    <property type="entry name" value="Opine_DH"/>
</dbReference>
<dbReference type="RefSeq" id="WP_203773541.1">
    <property type="nucleotide sequence ID" value="NZ_BOMQ01000065.1"/>
</dbReference>
<sequence>MTVNVTVIGSGNGGMAVAFDCAQQGHRVSLYSRAEHAHHNLEAVRAKGGITSQGRLEGFAPVAYAGTDVAAAMDGAEIVFVVGPAFATEPFGHDLAPHLRPGMTVVICPGSCGGALAFKRAAGMAVHDDSIIVGETSTLPYACRSDGEGNVHVFHRFDTGLFASAVPRSGNGKFLEILRQIYPSTVEAATVFQTSLQNGNPVIHPAVTLMNAALLERTDGDFLFYEEGVTPVAGRLIEAVDSERLAIAKALGVTILSEPDIGVMQGYMTESNYTTGYSEAPGFRGIKAPTAIDSRYLTEDVGYSLVFFTDLARRLSVPTPTMDAIIQITSVVLGRDLRAEGARTMSSLGLDDLSAEQLLSL</sequence>
<name>A0A919MPN8_9ACTN</name>
<dbReference type="GO" id="GO:0016616">
    <property type="term" value="F:oxidoreductase activity, acting on the CH-OH group of donors, NAD or NADP as acceptor"/>
    <property type="evidence" value="ECO:0007669"/>
    <property type="project" value="InterPro"/>
</dbReference>
<protein>
    <submittedName>
        <fullName evidence="4">Octopine dehydrogenase</fullName>
    </submittedName>
</protein>
<dbReference type="AlphaFoldDB" id="A0A919MPN8"/>
<gene>
    <name evidence="4" type="ORF">Ani05nite_58010</name>
</gene>
<comment type="caution">
    <text evidence="4">The sequence shown here is derived from an EMBL/GenBank/DDBJ whole genome shotgun (WGS) entry which is preliminary data.</text>
</comment>
<dbReference type="InterPro" id="IPR036291">
    <property type="entry name" value="NAD(P)-bd_dom_sf"/>
</dbReference>
<organism evidence="4 5">
    <name type="scientific">Actinoplanes nipponensis</name>
    <dbReference type="NCBI Taxonomy" id="135950"/>
    <lineage>
        <taxon>Bacteria</taxon>
        <taxon>Bacillati</taxon>
        <taxon>Actinomycetota</taxon>
        <taxon>Actinomycetes</taxon>
        <taxon>Micromonosporales</taxon>
        <taxon>Micromonosporaceae</taxon>
        <taxon>Actinoplanes</taxon>
    </lineage>
</organism>
<evidence type="ECO:0000259" key="3">
    <source>
        <dbReference type="Pfam" id="PF02317"/>
    </source>
</evidence>
<feature type="domain" description="Opine dehydrogenase" evidence="3">
    <location>
        <begin position="188"/>
        <end position="332"/>
    </location>
</feature>
<dbReference type="InterPro" id="IPR051729">
    <property type="entry name" value="Opine/Lysopine_DH"/>
</dbReference>
<dbReference type="InterPro" id="IPR011128">
    <property type="entry name" value="G3P_DH_NAD-dep_N"/>
</dbReference>
<dbReference type="EMBL" id="BOMQ01000065">
    <property type="protein sequence ID" value="GIE52267.1"/>
    <property type="molecule type" value="Genomic_DNA"/>
</dbReference>
<evidence type="ECO:0000259" key="2">
    <source>
        <dbReference type="Pfam" id="PF01210"/>
    </source>
</evidence>
<dbReference type="Gene3D" id="1.10.1040.10">
    <property type="entry name" value="N-(1-d-carboxylethyl)-l-norvaline Dehydrogenase, domain 2"/>
    <property type="match status" value="1"/>
</dbReference>
<dbReference type="GO" id="GO:0051287">
    <property type="term" value="F:NAD binding"/>
    <property type="evidence" value="ECO:0007669"/>
    <property type="project" value="InterPro"/>
</dbReference>
<evidence type="ECO:0000256" key="1">
    <source>
        <dbReference type="ARBA" id="ARBA00023002"/>
    </source>
</evidence>